<dbReference type="AlphaFoldDB" id="A0A392NZ07"/>
<dbReference type="PANTHER" id="PTHR33116">
    <property type="entry name" value="REVERSE TRANSCRIPTASE ZINC-BINDING DOMAIN-CONTAINING PROTEIN-RELATED-RELATED"/>
    <property type="match status" value="1"/>
</dbReference>
<dbReference type="Proteomes" id="UP000265520">
    <property type="component" value="Unassembled WGS sequence"/>
</dbReference>
<evidence type="ECO:0000313" key="2">
    <source>
        <dbReference type="EMBL" id="MCI05031.1"/>
    </source>
</evidence>
<protein>
    <submittedName>
        <fullName evidence="2">Ribonuclease H protein</fullName>
    </submittedName>
</protein>
<organism evidence="2 3">
    <name type="scientific">Trifolium medium</name>
    <dbReference type="NCBI Taxonomy" id="97028"/>
    <lineage>
        <taxon>Eukaryota</taxon>
        <taxon>Viridiplantae</taxon>
        <taxon>Streptophyta</taxon>
        <taxon>Embryophyta</taxon>
        <taxon>Tracheophyta</taxon>
        <taxon>Spermatophyta</taxon>
        <taxon>Magnoliopsida</taxon>
        <taxon>eudicotyledons</taxon>
        <taxon>Gunneridae</taxon>
        <taxon>Pentapetalae</taxon>
        <taxon>rosids</taxon>
        <taxon>fabids</taxon>
        <taxon>Fabales</taxon>
        <taxon>Fabaceae</taxon>
        <taxon>Papilionoideae</taxon>
        <taxon>50 kb inversion clade</taxon>
        <taxon>NPAAA clade</taxon>
        <taxon>Hologalegina</taxon>
        <taxon>IRL clade</taxon>
        <taxon>Trifolieae</taxon>
        <taxon>Trifolium</taxon>
    </lineage>
</organism>
<sequence>VAAREPHALFEQVQPNSNISDKRRWKPNSVGLFSVSSAYEAQQNRIEAAAIDPLTKAALKMLWLNNVPSKVSIFGWRLLLGKLPTREALYRKGIITNNIERSCLFCHKEEEDIKHIFFNCSIIMQVWQNVFHWLGTPFIPFLSVTQHFSLFGGISKGDSQDSKSYRHIIWLATT</sequence>
<reference evidence="2 3" key="1">
    <citation type="journal article" date="2018" name="Front. Plant Sci.">
        <title>Red Clover (Trifolium pratense) and Zigzag Clover (T. medium) - A Picture of Genomic Similarities and Differences.</title>
        <authorList>
            <person name="Dluhosova J."/>
            <person name="Istvanek J."/>
            <person name="Nedelnik J."/>
            <person name="Repkova J."/>
        </authorList>
    </citation>
    <scope>NUCLEOTIDE SEQUENCE [LARGE SCALE GENOMIC DNA]</scope>
    <source>
        <strain evidence="3">cv. 10/8</strain>
        <tissue evidence="2">Leaf</tissue>
    </source>
</reference>
<evidence type="ECO:0000313" key="3">
    <source>
        <dbReference type="Proteomes" id="UP000265520"/>
    </source>
</evidence>
<dbReference type="Pfam" id="PF13966">
    <property type="entry name" value="zf-RVT"/>
    <property type="match status" value="1"/>
</dbReference>
<feature type="domain" description="Reverse transcriptase zinc-binding" evidence="1">
    <location>
        <begin position="33"/>
        <end position="127"/>
    </location>
</feature>
<dbReference type="InterPro" id="IPR026960">
    <property type="entry name" value="RVT-Znf"/>
</dbReference>
<name>A0A392NZ07_9FABA</name>
<feature type="non-terminal residue" evidence="2">
    <location>
        <position position="1"/>
    </location>
</feature>
<proteinExistence type="predicted"/>
<keyword evidence="3" id="KW-1185">Reference proteome</keyword>
<dbReference type="EMBL" id="LXQA010057331">
    <property type="protein sequence ID" value="MCI05031.1"/>
    <property type="molecule type" value="Genomic_DNA"/>
</dbReference>
<accession>A0A392NZ07</accession>
<gene>
    <name evidence="2" type="ORF">A2U01_0026080</name>
</gene>
<evidence type="ECO:0000259" key="1">
    <source>
        <dbReference type="Pfam" id="PF13966"/>
    </source>
</evidence>
<dbReference type="PANTHER" id="PTHR33116:SF78">
    <property type="entry name" value="OS12G0587133 PROTEIN"/>
    <property type="match status" value="1"/>
</dbReference>
<comment type="caution">
    <text evidence="2">The sequence shown here is derived from an EMBL/GenBank/DDBJ whole genome shotgun (WGS) entry which is preliminary data.</text>
</comment>